<dbReference type="RefSeq" id="WP_215613043.1">
    <property type="nucleotide sequence ID" value="NZ_CP076135.1"/>
</dbReference>
<feature type="domain" description="Proteinase inhibitor I42 chagasin" evidence="4">
    <location>
        <begin position="31"/>
        <end position="120"/>
    </location>
</feature>
<dbReference type="KEGG" id="bsei:KMZ68_20865"/>
<evidence type="ECO:0000256" key="2">
    <source>
        <dbReference type="ARBA" id="ARBA00022704"/>
    </source>
</evidence>
<accession>A0A975NLJ0</accession>
<reference evidence="5" key="1">
    <citation type="submission" date="2021-06" db="EMBL/GenBank/DDBJ databases">
        <title>Bradyrhizobium sp. S2-11-2 Genome sequencing.</title>
        <authorList>
            <person name="Jin L."/>
        </authorList>
    </citation>
    <scope>NUCLEOTIDE SEQUENCE</scope>
    <source>
        <strain evidence="5">S2-11-2</strain>
    </source>
</reference>
<sequence>MRALSACLLLAAAMLTAAGAKADAADQTLQLTVGQEAAIELEENPSTGYQWTIDARAGVNASILRITDRGFSRNADGKRLLGAPGIHRWSIAATSAGSASVTFVYRRSWEATPVRRHQVTVQAVAR</sequence>
<evidence type="ECO:0000259" key="4">
    <source>
        <dbReference type="Pfam" id="PF09394"/>
    </source>
</evidence>
<dbReference type="GO" id="GO:0004869">
    <property type="term" value="F:cysteine-type endopeptidase inhibitor activity"/>
    <property type="evidence" value="ECO:0007669"/>
    <property type="project" value="UniProtKB-KW"/>
</dbReference>
<dbReference type="Pfam" id="PF09394">
    <property type="entry name" value="Inhibitor_I42"/>
    <property type="match status" value="1"/>
</dbReference>
<keyword evidence="2" id="KW-0789">Thiol protease inhibitor</keyword>
<evidence type="ECO:0000313" key="5">
    <source>
        <dbReference type="EMBL" id="QWG17393.1"/>
    </source>
</evidence>
<dbReference type="PANTHER" id="PTHR36530">
    <property type="entry name" value="INHIBITOR OF CYSTEINE PEPTIDASE"/>
    <property type="match status" value="1"/>
</dbReference>
<evidence type="ECO:0000256" key="3">
    <source>
        <dbReference type="SAM" id="SignalP"/>
    </source>
</evidence>
<name>A0A975NLJ0_9BRAD</name>
<keyword evidence="3" id="KW-0732">Signal</keyword>
<evidence type="ECO:0000256" key="1">
    <source>
        <dbReference type="ARBA" id="ARBA00022690"/>
    </source>
</evidence>
<dbReference type="Gene3D" id="2.60.40.2020">
    <property type="match status" value="1"/>
</dbReference>
<dbReference type="InterPro" id="IPR052781">
    <property type="entry name" value="Cys_protease_inhibitor_I42"/>
</dbReference>
<dbReference type="InterPro" id="IPR036331">
    <property type="entry name" value="Chagasin-like_sf"/>
</dbReference>
<evidence type="ECO:0000313" key="6">
    <source>
        <dbReference type="Proteomes" id="UP000680805"/>
    </source>
</evidence>
<feature type="chain" id="PRO_5037377180" evidence="3">
    <location>
        <begin position="23"/>
        <end position="126"/>
    </location>
</feature>
<dbReference type="EMBL" id="CP076135">
    <property type="protein sequence ID" value="QWG17393.1"/>
    <property type="molecule type" value="Genomic_DNA"/>
</dbReference>
<dbReference type="AlphaFoldDB" id="A0A975NLJ0"/>
<feature type="signal peptide" evidence="3">
    <location>
        <begin position="1"/>
        <end position="22"/>
    </location>
</feature>
<organism evidence="5 6">
    <name type="scientific">Bradyrhizobium sediminis</name>
    <dbReference type="NCBI Taxonomy" id="2840469"/>
    <lineage>
        <taxon>Bacteria</taxon>
        <taxon>Pseudomonadati</taxon>
        <taxon>Pseudomonadota</taxon>
        <taxon>Alphaproteobacteria</taxon>
        <taxon>Hyphomicrobiales</taxon>
        <taxon>Nitrobacteraceae</taxon>
        <taxon>Bradyrhizobium</taxon>
    </lineage>
</organism>
<gene>
    <name evidence="5" type="ORF">KMZ68_20865</name>
</gene>
<dbReference type="Proteomes" id="UP000680805">
    <property type="component" value="Chromosome"/>
</dbReference>
<protein>
    <submittedName>
        <fullName evidence="5">Protease inhibitor I42 family protein</fullName>
    </submittedName>
</protein>
<dbReference type="SUPFAM" id="SSF141066">
    <property type="entry name" value="ICP-like"/>
    <property type="match status" value="1"/>
</dbReference>
<dbReference type="PANTHER" id="PTHR36530:SF1">
    <property type="entry name" value="AMOEBIASIN-1"/>
    <property type="match status" value="1"/>
</dbReference>
<keyword evidence="1" id="KW-0646">Protease inhibitor</keyword>
<dbReference type="InterPro" id="IPR018990">
    <property type="entry name" value="Prot_inh_I42_chagasin"/>
</dbReference>
<proteinExistence type="predicted"/>